<proteinExistence type="predicted"/>
<reference evidence="1 2" key="2">
    <citation type="journal article" date="2021" name="Genomics">
        <title>High-quality reference genome for Clonorchis sinensis.</title>
        <authorList>
            <person name="Young N.D."/>
            <person name="Stroehlein A.J."/>
            <person name="Kinkar L."/>
            <person name="Wang T."/>
            <person name="Sohn W.M."/>
            <person name="Chang B.C.H."/>
            <person name="Kaur P."/>
            <person name="Weisz D."/>
            <person name="Dudchenko O."/>
            <person name="Aiden E.L."/>
            <person name="Korhonen P.K."/>
            <person name="Gasser R.B."/>
        </authorList>
    </citation>
    <scope>NUCLEOTIDE SEQUENCE [LARGE SCALE GENOMIC DNA]</scope>
    <source>
        <strain evidence="1">Cs-k2</strain>
    </source>
</reference>
<gene>
    <name evidence="1" type="ORF">CSKR_102445</name>
</gene>
<organism evidence="1 2">
    <name type="scientific">Clonorchis sinensis</name>
    <name type="common">Chinese liver fluke</name>
    <dbReference type="NCBI Taxonomy" id="79923"/>
    <lineage>
        <taxon>Eukaryota</taxon>
        <taxon>Metazoa</taxon>
        <taxon>Spiralia</taxon>
        <taxon>Lophotrochozoa</taxon>
        <taxon>Platyhelminthes</taxon>
        <taxon>Trematoda</taxon>
        <taxon>Digenea</taxon>
        <taxon>Opisthorchiida</taxon>
        <taxon>Opisthorchiata</taxon>
        <taxon>Opisthorchiidae</taxon>
        <taxon>Clonorchis</taxon>
    </lineage>
</organism>
<name>A0A419QEY7_CLOSI</name>
<sequence length="325" mass="36463">MSQCPTRLDLDLPDAVFQSFGYPLADSPSYCAFLFGPTHTEREMVMLLDRILCNNLLHSEQLVQVDSHAAEGKPHVALPSVRKSASSWTYVTASPPDAFFYDHWTSLALGSRTLVTNDFMLCFTCILVTHTRASSLSLLCFLDLKASAEGSTLYTGTAANFKTVCGNVTRGTKPHSYDFIRSAARALYLVRQETECTQLSLGEQTTLFHFPSGPHGAFVDQRRPFDTVYQLSTKLRRHLVLQFCCDDSTSSYYLPVQTSETEEFSLGAYACELLPERDNPQSLKPQKNLKLFESQLCDLCEANLNAQRSWYGTEKGSRRKNEDLV</sequence>
<comment type="caution">
    <text evidence="1">The sequence shown here is derived from an EMBL/GenBank/DDBJ whole genome shotgun (WGS) entry which is preliminary data.</text>
</comment>
<dbReference type="EMBL" id="NIRI02000077">
    <property type="protein sequence ID" value="KAG5441232.1"/>
    <property type="molecule type" value="Genomic_DNA"/>
</dbReference>
<dbReference type="AlphaFoldDB" id="A0A419QEY7"/>
<protein>
    <submittedName>
        <fullName evidence="1">Uncharacterized protein</fullName>
    </submittedName>
</protein>
<dbReference type="Proteomes" id="UP000286415">
    <property type="component" value="Unassembled WGS sequence"/>
</dbReference>
<keyword evidence="2" id="KW-1185">Reference proteome</keyword>
<evidence type="ECO:0000313" key="1">
    <source>
        <dbReference type="EMBL" id="KAG5441232.1"/>
    </source>
</evidence>
<accession>A0A419QEY7</accession>
<evidence type="ECO:0000313" key="2">
    <source>
        <dbReference type="Proteomes" id="UP000286415"/>
    </source>
</evidence>
<dbReference type="InParanoid" id="A0A419QEY7"/>
<reference evidence="1 2" key="1">
    <citation type="journal article" date="2018" name="Biotechnol. Adv.">
        <title>Improved genomic resources and new bioinformatic workflow for the carcinogenic parasite Clonorchis sinensis: Biotechnological implications.</title>
        <authorList>
            <person name="Wang D."/>
            <person name="Korhonen P.K."/>
            <person name="Gasser R.B."/>
            <person name="Young N.D."/>
        </authorList>
    </citation>
    <scope>NUCLEOTIDE SEQUENCE [LARGE SCALE GENOMIC DNA]</scope>
    <source>
        <strain evidence="1">Cs-k2</strain>
    </source>
</reference>